<accession>A0A2A2JVA8</accession>
<feature type="region of interest" description="Disordered" evidence="1">
    <location>
        <begin position="188"/>
        <end position="229"/>
    </location>
</feature>
<feature type="compositionally biased region" description="Pro residues" evidence="1">
    <location>
        <begin position="212"/>
        <end position="225"/>
    </location>
</feature>
<keyword evidence="3" id="KW-1185">Reference proteome</keyword>
<evidence type="ECO:0000256" key="1">
    <source>
        <dbReference type="SAM" id="MobiDB-lite"/>
    </source>
</evidence>
<proteinExistence type="predicted"/>
<organism evidence="2 3">
    <name type="scientific">Diploscapter pachys</name>
    <dbReference type="NCBI Taxonomy" id="2018661"/>
    <lineage>
        <taxon>Eukaryota</taxon>
        <taxon>Metazoa</taxon>
        <taxon>Ecdysozoa</taxon>
        <taxon>Nematoda</taxon>
        <taxon>Chromadorea</taxon>
        <taxon>Rhabditida</taxon>
        <taxon>Rhabditina</taxon>
        <taxon>Rhabditomorpha</taxon>
        <taxon>Rhabditoidea</taxon>
        <taxon>Rhabditidae</taxon>
        <taxon>Diploscapter</taxon>
    </lineage>
</organism>
<dbReference type="Proteomes" id="UP000218231">
    <property type="component" value="Unassembled WGS sequence"/>
</dbReference>
<reference evidence="2 3" key="1">
    <citation type="journal article" date="2017" name="Curr. Biol.">
        <title>Genome architecture and evolution of a unichromosomal asexual nematode.</title>
        <authorList>
            <person name="Fradin H."/>
            <person name="Zegar C."/>
            <person name="Gutwein M."/>
            <person name="Lucas J."/>
            <person name="Kovtun M."/>
            <person name="Corcoran D."/>
            <person name="Baugh L.R."/>
            <person name="Kiontke K."/>
            <person name="Gunsalus K."/>
            <person name="Fitch D.H."/>
            <person name="Piano F."/>
        </authorList>
    </citation>
    <scope>NUCLEOTIDE SEQUENCE [LARGE SCALE GENOMIC DNA]</scope>
    <source>
        <strain evidence="2">PF1309</strain>
    </source>
</reference>
<feature type="compositionally biased region" description="Basic and acidic residues" evidence="1">
    <location>
        <begin position="63"/>
        <end position="72"/>
    </location>
</feature>
<protein>
    <submittedName>
        <fullName evidence="2">Uncharacterized protein</fullName>
    </submittedName>
</protein>
<dbReference type="OrthoDB" id="5866664at2759"/>
<sequence length="242" mass="27394">MIDNNRFTDTISRNTDVRTAIEKFDQRKPMQLGNYEMLPSMTHLRPKLTSSKSQDNGIGYSVKEYDVKDRDAPAPVPRPRTASHKSADGHRSPSFKEPRPQLVMHNSQDVLYAAPSANYLIDDEIIEPRRFVDRPYLPANYGKGIVGLYNSSVFNDLRINQALETDKMPTIALKSPDIISRRKSNASDYSASFSISSPESRTRASSVEEYEPPPPRNMKSPPPLDPKQSLFSVSHFVRVLRI</sequence>
<gene>
    <name evidence="2" type="ORF">WR25_00837</name>
</gene>
<name>A0A2A2JVA8_9BILA</name>
<evidence type="ECO:0000313" key="2">
    <source>
        <dbReference type="EMBL" id="PAV65560.1"/>
    </source>
</evidence>
<feature type="region of interest" description="Disordered" evidence="1">
    <location>
        <begin position="46"/>
        <end position="101"/>
    </location>
</feature>
<feature type="compositionally biased region" description="Low complexity" evidence="1">
    <location>
        <begin position="188"/>
        <end position="197"/>
    </location>
</feature>
<comment type="caution">
    <text evidence="2">The sequence shown here is derived from an EMBL/GenBank/DDBJ whole genome shotgun (WGS) entry which is preliminary data.</text>
</comment>
<feature type="compositionally biased region" description="Basic and acidic residues" evidence="1">
    <location>
        <begin position="85"/>
        <end position="99"/>
    </location>
</feature>
<dbReference type="AlphaFoldDB" id="A0A2A2JVA8"/>
<evidence type="ECO:0000313" key="3">
    <source>
        <dbReference type="Proteomes" id="UP000218231"/>
    </source>
</evidence>
<dbReference type="EMBL" id="LIAE01010204">
    <property type="protein sequence ID" value="PAV65560.1"/>
    <property type="molecule type" value="Genomic_DNA"/>
</dbReference>